<feature type="transmembrane region" description="Helical" evidence="9">
    <location>
        <begin position="539"/>
        <end position="557"/>
    </location>
</feature>
<feature type="transmembrane region" description="Helical" evidence="9">
    <location>
        <begin position="921"/>
        <end position="944"/>
    </location>
</feature>
<gene>
    <name evidence="11" type="ORF">SP90_06335</name>
</gene>
<proteinExistence type="inferred from homology"/>
<evidence type="ECO:0000256" key="9">
    <source>
        <dbReference type="SAM" id="Phobius"/>
    </source>
</evidence>
<dbReference type="AlphaFoldDB" id="A0A1B7XFP8"/>
<feature type="transmembrane region" description="Helical" evidence="9">
    <location>
        <begin position="12"/>
        <end position="32"/>
    </location>
</feature>
<dbReference type="InterPro" id="IPR004764">
    <property type="entry name" value="MdtF-like"/>
</dbReference>
<dbReference type="InterPro" id="IPR001036">
    <property type="entry name" value="Acrflvin-R"/>
</dbReference>
<dbReference type="OrthoDB" id="9759330at2"/>
<dbReference type="Gene3D" id="1.20.1640.10">
    <property type="entry name" value="Multidrug efflux transporter AcrB transmembrane domain"/>
    <property type="match status" value="2"/>
</dbReference>
<comment type="similarity">
    <text evidence="2">Belongs to the resistance-nodulation-cell division (RND) (TC 2.A.6) family.</text>
</comment>
<keyword evidence="3" id="KW-0813">Transport</keyword>
<dbReference type="GO" id="GO:0009636">
    <property type="term" value="P:response to toxic substance"/>
    <property type="evidence" value="ECO:0007669"/>
    <property type="project" value="UniProtKB-ARBA"/>
</dbReference>
<sequence>MSRFFINRPNFAWVIAIFIAMLGVLTIPNMAVEKFPQVAPPQLQLMITYPGASAKTINDTVVSLIEEELNGASNLLYYESSSNATGAAQITVTFKPGTDPEMAQVDVQNRLKKAEARLPQAVKDQGVTVEQASSGFLMIYGVRYKKGAENSDPQKLADFLATTVNDEIRRVDGVGKLQFFAAKSAMRVWVNPQQLLSYGLSIVDVTTAIKSQNVQVAAGSFGSRPAVDQEFTAPFIVQGMLNSPEEFGKILLKANQDGSSVHLADVARIEIGPESYSFVSSMDGLPVAATAVQLASGANALGTVQGVKSKLQELSSVLPANMEMVIPLDTSKFVTVAIEKVIHTLFEAIILVFIVIFLFLQNIRYTIIPTLVVPVCILGTFGVMSFLGFSVNMMTMFGMVLAIGILVDDAIVVVENVERIMEETGLPPREATIKAMQQISGAIVGITAVLSAVFLPLAFMGGSVGIIYRQFAVSIAVSILFSGFLALTMTPALCATILKPVEKGSREQKKGFFNWFNNRFSKLENNYQNVTTSVTKRTWRYMAIYAGLIAILGYSYMQLPASFVPEEDQGNFVVSVQLPAGATYLRTDSLIQKIHNYFGTVPAVKGAMSVIGFSFSGEGENAAMLMPAMKDWSVRGEGESVQDVVGKFNAAFSDTTDGSVFAVAPAPIDGLGETGGFAFRLQNKGKLSRDKFNELAALFISKVNSSPAIAYAMIDGMPDGPQLVIDIDREKAEALGVSFDSVNSVISAYYGSSMVTDYVSAGRLQRVIVQADGKSRKSPDELVRVYVPNAKGDQVPLTSIVNLKWKVGPAQLVRYNGYNALKITGGAAPGHSSGEVMAELERIVDTLPGSVGYEWTGLSYQEKAAGAQAPLLFSLALAVVFLLLVALYESWSIPLSVMLIVPLGALGAVVASLGLNMSNDVFFKVGLITIIGLAAKNAVLIVEVAKSYYEEGDSPREAAIKSARLRFRPIVMTSLAFILGVIPLAVAHGAGAASQRALGVGVIGGMLSATTLGILLTPVFFVWVLSLKRKKKDSDLK</sequence>
<feature type="transmembrane region" description="Helical" evidence="9">
    <location>
        <begin position="471"/>
        <end position="498"/>
    </location>
</feature>
<protein>
    <submittedName>
        <fullName evidence="11">Acriflavine resistance protein B</fullName>
    </submittedName>
</protein>
<feature type="transmembrane region" description="Helical" evidence="9">
    <location>
        <begin position="895"/>
        <end position="915"/>
    </location>
</feature>
<feature type="transmembrane region" description="Helical" evidence="9">
    <location>
        <begin position="869"/>
        <end position="888"/>
    </location>
</feature>
<dbReference type="PANTHER" id="PTHR32063:SF10">
    <property type="entry name" value="EFFLUX PUMP MEMBRANE TRANSPORTER"/>
    <property type="match status" value="1"/>
</dbReference>
<evidence type="ECO:0000256" key="8">
    <source>
        <dbReference type="ARBA" id="ARBA00023136"/>
    </source>
</evidence>
<evidence type="ECO:0000256" key="6">
    <source>
        <dbReference type="ARBA" id="ARBA00022692"/>
    </source>
</evidence>
<dbReference type="PROSITE" id="PS50156">
    <property type="entry name" value="SSD"/>
    <property type="match status" value="1"/>
</dbReference>
<organism evidence="11 12">
    <name type="scientific">Halodesulfovibrio spirochaetisodalis</name>
    <dbReference type="NCBI Taxonomy" id="1560234"/>
    <lineage>
        <taxon>Bacteria</taxon>
        <taxon>Pseudomonadati</taxon>
        <taxon>Thermodesulfobacteriota</taxon>
        <taxon>Desulfovibrionia</taxon>
        <taxon>Desulfovibrionales</taxon>
        <taxon>Desulfovibrionaceae</taxon>
        <taxon>Halodesulfovibrio</taxon>
    </lineage>
</organism>
<evidence type="ECO:0000256" key="5">
    <source>
        <dbReference type="ARBA" id="ARBA00022519"/>
    </source>
</evidence>
<dbReference type="EMBL" id="JXMS01000008">
    <property type="protein sequence ID" value="OBQ54078.1"/>
    <property type="molecule type" value="Genomic_DNA"/>
</dbReference>
<evidence type="ECO:0000256" key="4">
    <source>
        <dbReference type="ARBA" id="ARBA00022475"/>
    </source>
</evidence>
<dbReference type="FunFam" id="1.20.1640.10:FF:000001">
    <property type="entry name" value="Efflux pump membrane transporter"/>
    <property type="match status" value="1"/>
</dbReference>
<feature type="transmembrane region" description="Helical" evidence="9">
    <location>
        <begin position="435"/>
        <end position="459"/>
    </location>
</feature>
<dbReference type="Gene3D" id="3.30.70.1440">
    <property type="entry name" value="Multidrug efflux transporter AcrB pore domain"/>
    <property type="match status" value="1"/>
</dbReference>
<dbReference type="SUPFAM" id="SSF82693">
    <property type="entry name" value="Multidrug efflux transporter AcrB pore domain, PN1, PN2, PC1 and PC2 subdomains"/>
    <property type="match status" value="3"/>
</dbReference>
<dbReference type="InterPro" id="IPR000731">
    <property type="entry name" value="SSD"/>
</dbReference>
<feature type="transmembrane region" description="Helical" evidence="9">
    <location>
        <begin position="393"/>
        <end position="414"/>
    </location>
</feature>
<dbReference type="RefSeq" id="WP_066853712.1">
    <property type="nucleotide sequence ID" value="NZ_JXMS01000008.1"/>
</dbReference>
<comment type="subcellular location">
    <subcellularLocation>
        <location evidence="1">Cell inner membrane</location>
        <topology evidence="1">Multi-pass membrane protein</topology>
    </subcellularLocation>
</comment>
<dbReference type="STRING" id="1560234.SP90_06335"/>
<dbReference type="GO" id="GO:0015562">
    <property type="term" value="F:efflux transmembrane transporter activity"/>
    <property type="evidence" value="ECO:0007669"/>
    <property type="project" value="InterPro"/>
</dbReference>
<evidence type="ECO:0000256" key="7">
    <source>
        <dbReference type="ARBA" id="ARBA00022989"/>
    </source>
</evidence>
<comment type="caution">
    <text evidence="11">The sequence shown here is derived from an EMBL/GenBank/DDBJ whole genome shotgun (WGS) entry which is preliminary data.</text>
</comment>
<feature type="transmembrane region" description="Helical" evidence="9">
    <location>
        <begin position="341"/>
        <end position="360"/>
    </location>
</feature>
<keyword evidence="5" id="KW-0997">Cell inner membrane</keyword>
<feature type="transmembrane region" description="Helical" evidence="9">
    <location>
        <begin position="965"/>
        <end position="986"/>
    </location>
</feature>
<evidence type="ECO:0000313" key="12">
    <source>
        <dbReference type="Proteomes" id="UP000091979"/>
    </source>
</evidence>
<keyword evidence="4" id="KW-1003">Cell membrane</keyword>
<feature type="domain" description="SSD" evidence="10">
    <location>
        <begin position="371"/>
        <end position="496"/>
    </location>
</feature>
<accession>A0A1B7XFP8</accession>
<keyword evidence="12" id="KW-1185">Reference proteome</keyword>
<keyword evidence="6 9" id="KW-0812">Transmembrane</keyword>
<keyword evidence="7 9" id="KW-1133">Transmembrane helix</keyword>
<dbReference type="NCBIfam" id="TIGR00915">
    <property type="entry name" value="2A0602"/>
    <property type="match status" value="1"/>
</dbReference>
<dbReference type="Pfam" id="PF00873">
    <property type="entry name" value="ACR_tran"/>
    <property type="match status" value="1"/>
</dbReference>
<feature type="transmembrane region" description="Helical" evidence="9">
    <location>
        <begin position="998"/>
        <end position="1027"/>
    </location>
</feature>
<dbReference type="PRINTS" id="PR00702">
    <property type="entry name" value="ACRIFLAVINRP"/>
</dbReference>
<keyword evidence="8 9" id="KW-0472">Membrane</keyword>
<dbReference type="FunFam" id="3.30.70.1430:FF:000001">
    <property type="entry name" value="Efflux pump membrane transporter"/>
    <property type="match status" value="1"/>
</dbReference>
<dbReference type="Gene3D" id="3.30.2090.10">
    <property type="entry name" value="Multidrug efflux transporter AcrB TolC docking domain, DN and DC subdomains"/>
    <property type="match status" value="2"/>
</dbReference>
<dbReference type="PATRIC" id="fig|1560234.3.peg.3242"/>
<name>A0A1B7XFP8_9BACT</name>
<dbReference type="NCBIfam" id="NF000282">
    <property type="entry name" value="RND_permease_1"/>
    <property type="match status" value="1"/>
</dbReference>
<reference evidence="11 12" key="1">
    <citation type="submission" date="2015-01" db="EMBL/GenBank/DDBJ databases">
        <title>Desulfovibrio sp. JC271 draft genome sequence.</title>
        <authorList>
            <person name="Shivani Y."/>
            <person name="Subhash Y."/>
            <person name="Sasikala C."/>
            <person name="Ramana C.V."/>
        </authorList>
    </citation>
    <scope>NUCLEOTIDE SEQUENCE [LARGE SCALE GENOMIC DNA]</scope>
    <source>
        <strain evidence="11 12">JC271</strain>
    </source>
</reference>
<evidence type="ECO:0000256" key="3">
    <source>
        <dbReference type="ARBA" id="ARBA00022448"/>
    </source>
</evidence>
<feature type="transmembrane region" description="Helical" evidence="9">
    <location>
        <begin position="367"/>
        <end position="387"/>
    </location>
</feature>
<dbReference type="InterPro" id="IPR027463">
    <property type="entry name" value="AcrB_DN_DC_subdom"/>
</dbReference>
<dbReference type="Gene3D" id="3.30.70.1320">
    <property type="entry name" value="Multidrug efflux transporter AcrB pore domain like"/>
    <property type="match status" value="1"/>
</dbReference>
<evidence type="ECO:0000256" key="1">
    <source>
        <dbReference type="ARBA" id="ARBA00004429"/>
    </source>
</evidence>
<dbReference type="GO" id="GO:0005886">
    <property type="term" value="C:plasma membrane"/>
    <property type="evidence" value="ECO:0007669"/>
    <property type="project" value="UniProtKB-SubCell"/>
</dbReference>
<evidence type="ECO:0000259" key="10">
    <source>
        <dbReference type="PROSITE" id="PS50156"/>
    </source>
</evidence>
<dbReference type="SUPFAM" id="SSF82714">
    <property type="entry name" value="Multidrug efflux transporter AcrB TolC docking domain, DN and DC subdomains"/>
    <property type="match status" value="2"/>
</dbReference>
<evidence type="ECO:0000313" key="11">
    <source>
        <dbReference type="EMBL" id="OBQ54078.1"/>
    </source>
</evidence>
<dbReference type="Gene3D" id="3.30.70.1430">
    <property type="entry name" value="Multidrug efflux transporter AcrB pore domain"/>
    <property type="match status" value="2"/>
</dbReference>
<dbReference type="Proteomes" id="UP000091979">
    <property type="component" value="Unassembled WGS sequence"/>
</dbReference>
<dbReference type="PANTHER" id="PTHR32063">
    <property type="match status" value="1"/>
</dbReference>
<dbReference type="GO" id="GO:0042910">
    <property type="term" value="F:xenobiotic transmembrane transporter activity"/>
    <property type="evidence" value="ECO:0007669"/>
    <property type="project" value="TreeGrafter"/>
</dbReference>
<dbReference type="SUPFAM" id="SSF82866">
    <property type="entry name" value="Multidrug efflux transporter AcrB transmembrane domain"/>
    <property type="match status" value="2"/>
</dbReference>
<evidence type="ECO:0000256" key="2">
    <source>
        <dbReference type="ARBA" id="ARBA00010942"/>
    </source>
</evidence>